<comment type="caution">
    <text evidence="2">The sequence shown here is derived from an EMBL/GenBank/DDBJ whole genome shotgun (WGS) entry which is preliminary data.</text>
</comment>
<evidence type="ECO:0000313" key="2">
    <source>
        <dbReference type="EMBL" id="KYF56518.1"/>
    </source>
</evidence>
<dbReference type="Proteomes" id="UP000075420">
    <property type="component" value="Unassembled WGS sequence"/>
</dbReference>
<proteinExistence type="predicted"/>
<accession>A0A150PM49</accession>
<reference evidence="2 3" key="1">
    <citation type="submission" date="2014-02" db="EMBL/GenBank/DDBJ databases">
        <title>The small core and large imbalanced accessory genome model reveals a collaborative survival strategy of Sorangium cellulosum strains in nature.</title>
        <authorList>
            <person name="Han K."/>
            <person name="Peng R."/>
            <person name="Blom J."/>
            <person name="Li Y.-Z."/>
        </authorList>
    </citation>
    <scope>NUCLEOTIDE SEQUENCE [LARGE SCALE GENOMIC DNA]</scope>
    <source>
        <strain evidence="2 3">So0157-25</strain>
    </source>
</reference>
<evidence type="ECO:0000313" key="3">
    <source>
        <dbReference type="Proteomes" id="UP000075420"/>
    </source>
</evidence>
<dbReference type="InterPro" id="IPR036637">
    <property type="entry name" value="Phosphohistidine_dom_sf"/>
</dbReference>
<dbReference type="InterPro" id="IPR051549">
    <property type="entry name" value="PEP_Utilizing_Enz"/>
</dbReference>
<name>A0A150PM49_SORCE</name>
<dbReference type="PANTHER" id="PTHR43615:SF1">
    <property type="entry name" value="PPDK_N DOMAIN-CONTAINING PROTEIN"/>
    <property type="match status" value="1"/>
</dbReference>
<organism evidence="2 3">
    <name type="scientific">Sorangium cellulosum</name>
    <name type="common">Polyangium cellulosum</name>
    <dbReference type="NCBI Taxonomy" id="56"/>
    <lineage>
        <taxon>Bacteria</taxon>
        <taxon>Pseudomonadati</taxon>
        <taxon>Myxococcota</taxon>
        <taxon>Polyangia</taxon>
        <taxon>Polyangiales</taxon>
        <taxon>Polyangiaceae</taxon>
        <taxon>Sorangium</taxon>
    </lineage>
</organism>
<dbReference type="GO" id="GO:0016772">
    <property type="term" value="F:transferase activity, transferring phosphorus-containing groups"/>
    <property type="evidence" value="ECO:0007669"/>
    <property type="project" value="InterPro"/>
</dbReference>
<dbReference type="AlphaFoldDB" id="A0A150PM49"/>
<dbReference type="PANTHER" id="PTHR43615">
    <property type="entry name" value="PHOSPHOENOLPYRUVATE SYNTHASE-RELATED"/>
    <property type="match status" value="1"/>
</dbReference>
<dbReference type="InterPro" id="IPR008279">
    <property type="entry name" value="PEP-util_enz_mobile_dom"/>
</dbReference>
<dbReference type="EMBL" id="JELY01001223">
    <property type="protein sequence ID" value="KYF56518.1"/>
    <property type="molecule type" value="Genomic_DNA"/>
</dbReference>
<sequence>MVRGRARVVRDEREFDRLKAGEILVCRYTNPAWTPLFTLAAGVVTDTGGAVSHAAIVAREVGIPAVLGAAGATQRIRDGQEILVDGAEGRVVLLGQRAVAELVQATQESALPGSA</sequence>
<protein>
    <recommendedName>
        <fullName evidence="1">PEP-utilising enzyme mobile domain-containing protein</fullName>
    </recommendedName>
</protein>
<dbReference type="Gene3D" id="3.50.30.10">
    <property type="entry name" value="Phosphohistidine domain"/>
    <property type="match status" value="1"/>
</dbReference>
<dbReference type="Pfam" id="PF00391">
    <property type="entry name" value="PEP-utilizers"/>
    <property type="match status" value="1"/>
</dbReference>
<evidence type="ECO:0000259" key="1">
    <source>
        <dbReference type="Pfam" id="PF00391"/>
    </source>
</evidence>
<feature type="domain" description="PEP-utilising enzyme mobile" evidence="1">
    <location>
        <begin position="19"/>
        <end position="89"/>
    </location>
</feature>
<dbReference type="SUPFAM" id="SSF52009">
    <property type="entry name" value="Phosphohistidine domain"/>
    <property type="match status" value="1"/>
</dbReference>
<gene>
    <name evidence="2" type="ORF">BE08_13620</name>
</gene>